<reference evidence="2 3" key="1">
    <citation type="submission" date="2018-06" db="EMBL/GenBank/DDBJ databases">
        <title>A transcriptomic atlas of mushroom development highlights an independent origin of complex multicellularity.</title>
        <authorList>
            <consortium name="DOE Joint Genome Institute"/>
            <person name="Krizsan K."/>
            <person name="Almasi E."/>
            <person name="Merenyi Z."/>
            <person name="Sahu N."/>
            <person name="Viragh M."/>
            <person name="Koszo T."/>
            <person name="Mondo S."/>
            <person name="Kiss B."/>
            <person name="Balint B."/>
            <person name="Kues U."/>
            <person name="Barry K."/>
            <person name="Hegedus J.C."/>
            <person name="Henrissat B."/>
            <person name="Johnson J."/>
            <person name="Lipzen A."/>
            <person name="Ohm R."/>
            <person name="Nagy I."/>
            <person name="Pangilinan J."/>
            <person name="Yan J."/>
            <person name="Xiong Y."/>
            <person name="Grigoriev I.V."/>
            <person name="Hibbett D.S."/>
            <person name="Nagy L.G."/>
        </authorList>
    </citation>
    <scope>NUCLEOTIDE SEQUENCE [LARGE SCALE GENOMIC DNA]</scope>
    <source>
        <strain evidence="2 3">SZMC22713</strain>
    </source>
</reference>
<dbReference type="EMBL" id="ML170178">
    <property type="protein sequence ID" value="TDL21812.1"/>
    <property type="molecule type" value="Genomic_DNA"/>
</dbReference>
<feature type="transmembrane region" description="Helical" evidence="1">
    <location>
        <begin position="16"/>
        <end position="33"/>
    </location>
</feature>
<keyword evidence="1" id="KW-0812">Transmembrane</keyword>
<keyword evidence="3" id="KW-1185">Reference proteome</keyword>
<name>A0A4Y7Q3S6_9AGAM</name>
<proteinExistence type="predicted"/>
<keyword evidence="1" id="KW-1133">Transmembrane helix</keyword>
<dbReference type="AlphaFoldDB" id="A0A4Y7Q3S6"/>
<sequence length="99" mass="10865">MGISWNKSKLKKEPDLGLPVYTLSCAVVAFIFRDTGHSRHLFRNTLLSNNSSRNGIEVYIANQATALTNTDKDRHYPGLPDEVGIVGDASTRLGGHELP</sequence>
<keyword evidence="1" id="KW-0472">Membrane</keyword>
<gene>
    <name evidence="2" type="ORF">BD410DRAFT_279598</name>
</gene>
<evidence type="ECO:0000313" key="2">
    <source>
        <dbReference type="EMBL" id="TDL21812.1"/>
    </source>
</evidence>
<organism evidence="2 3">
    <name type="scientific">Rickenella mellea</name>
    <dbReference type="NCBI Taxonomy" id="50990"/>
    <lineage>
        <taxon>Eukaryota</taxon>
        <taxon>Fungi</taxon>
        <taxon>Dikarya</taxon>
        <taxon>Basidiomycota</taxon>
        <taxon>Agaricomycotina</taxon>
        <taxon>Agaricomycetes</taxon>
        <taxon>Hymenochaetales</taxon>
        <taxon>Rickenellaceae</taxon>
        <taxon>Rickenella</taxon>
    </lineage>
</organism>
<dbReference type="Proteomes" id="UP000294933">
    <property type="component" value="Unassembled WGS sequence"/>
</dbReference>
<evidence type="ECO:0000313" key="3">
    <source>
        <dbReference type="Proteomes" id="UP000294933"/>
    </source>
</evidence>
<protein>
    <submittedName>
        <fullName evidence="2">Uncharacterized protein</fullName>
    </submittedName>
</protein>
<accession>A0A4Y7Q3S6</accession>
<evidence type="ECO:0000256" key="1">
    <source>
        <dbReference type="SAM" id="Phobius"/>
    </source>
</evidence>
<dbReference type="VEuPathDB" id="FungiDB:BD410DRAFT_279598"/>